<comment type="caution">
    <text evidence="2">The sequence shown here is derived from an EMBL/GenBank/DDBJ whole genome shotgun (WGS) entry which is preliminary data.</text>
</comment>
<feature type="region of interest" description="Disordered" evidence="1">
    <location>
        <begin position="167"/>
        <end position="188"/>
    </location>
</feature>
<sequence>MSIWVGSGGGSVHGENTSAALQSTATSMESGIEAGVVPTVTGSLASARDSLGSISRAAEPLYDTDHTDLGSELDEAEIRRELLHDAKRARASAGPLSRTANRSKYTDGEVKRDEIEARRGRLEHQCIIRVGVRAHTLRRPCYCLSGAAHALLTWMPARGAAIKPAAARGRPSPLKGGGGVTYAPFGRR</sequence>
<dbReference type="Proteomes" id="UP000299102">
    <property type="component" value="Unassembled WGS sequence"/>
</dbReference>
<dbReference type="EMBL" id="BGZK01000093">
    <property type="protein sequence ID" value="GBP18135.1"/>
    <property type="molecule type" value="Genomic_DNA"/>
</dbReference>
<keyword evidence="3" id="KW-1185">Reference proteome</keyword>
<reference evidence="2 3" key="1">
    <citation type="journal article" date="2019" name="Commun. Biol.">
        <title>The bagworm genome reveals a unique fibroin gene that provides high tensile strength.</title>
        <authorList>
            <person name="Kono N."/>
            <person name="Nakamura H."/>
            <person name="Ohtoshi R."/>
            <person name="Tomita M."/>
            <person name="Numata K."/>
            <person name="Arakawa K."/>
        </authorList>
    </citation>
    <scope>NUCLEOTIDE SEQUENCE [LARGE SCALE GENOMIC DNA]</scope>
</reference>
<dbReference type="OrthoDB" id="6603515at2759"/>
<organism evidence="2 3">
    <name type="scientific">Eumeta variegata</name>
    <name type="common">Bagworm moth</name>
    <name type="synonym">Eumeta japonica</name>
    <dbReference type="NCBI Taxonomy" id="151549"/>
    <lineage>
        <taxon>Eukaryota</taxon>
        <taxon>Metazoa</taxon>
        <taxon>Ecdysozoa</taxon>
        <taxon>Arthropoda</taxon>
        <taxon>Hexapoda</taxon>
        <taxon>Insecta</taxon>
        <taxon>Pterygota</taxon>
        <taxon>Neoptera</taxon>
        <taxon>Endopterygota</taxon>
        <taxon>Lepidoptera</taxon>
        <taxon>Glossata</taxon>
        <taxon>Ditrysia</taxon>
        <taxon>Tineoidea</taxon>
        <taxon>Psychidae</taxon>
        <taxon>Oiketicinae</taxon>
        <taxon>Eumeta</taxon>
    </lineage>
</organism>
<dbReference type="AlphaFoldDB" id="A0A4C1TVR7"/>
<name>A0A4C1TVR7_EUMVA</name>
<accession>A0A4C1TVR7</accession>
<evidence type="ECO:0000313" key="3">
    <source>
        <dbReference type="Proteomes" id="UP000299102"/>
    </source>
</evidence>
<evidence type="ECO:0000256" key="1">
    <source>
        <dbReference type="SAM" id="MobiDB-lite"/>
    </source>
</evidence>
<protein>
    <submittedName>
        <fullName evidence="2">Uncharacterized protein</fullName>
    </submittedName>
</protein>
<evidence type="ECO:0000313" key="2">
    <source>
        <dbReference type="EMBL" id="GBP18135.1"/>
    </source>
</evidence>
<proteinExistence type="predicted"/>
<gene>
    <name evidence="2" type="ORF">EVAR_12916_1</name>
</gene>